<evidence type="ECO:0000313" key="1">
    <source>
        <dbReference type="EMBL" id="MFK8293257.1"/>
    </source>
</evidence>
<dbReference type="EMBL" id="JBJGWJ010000003">
    <property type="protein sequence ID" value="MFK8293257.1"/>
    <property type="molecule type" value="Genomic_DNA"/>
</dbReference>
<accession>A0ABW8QB03</accession>
<keyword evidence="2" id="KW-1185">Reference proteome</keyword>
<dbReference type="Proteomes" id="UP001622370">
    <property type="component" value="Unassembled WGS sequence"/>
</dbReference>
<organism evidence="1 2">
    <name type="scientific">Capnocytophaga stomatis</name>
    <dbReference type="NCBI Taxonomy" id="1848904"/>
    <lineage>
        <taxon>Bacteria</taxon>
        <taxon>Pseudomonadati</taxon>
        <taxon>Bacteroidota</taxon>
        <taxon>Flavobacteriia</taxon>
        <taxon>Flavobacteriales</taxon>
        <taxon>Flavobacteriaceae</taxon>
        <taxon>Capnocytophaga</taxon>
    </lineage>
</organism>
<gene>
    <name evidence="1" type="ORF">ACI76L_05640</name>
</gene>
<sequence length="111" mass="13453">MLKYCYHDGGLEKVIVSEKILSLWISLYSIFYPQKTRVLLKFHHQNDIQFFSKWKKEANQLFTEDDEEDVFIRIEAIEIQEKDNKMFCKLKCDHLKTLKFNFISVEEIELQ</sequence>
<comment type="caution">
    <text evidence="1">The sequence shown here is derived from an EMBL/GenBank/DDBJ whole genome shotgun (WGS) entry which is preliminary data.</text>
</comment>
<name>A0ABW8QB03_9FLAO</name>
<protein>
    <submittedName>
        <fullName evidence="1">Uncharacterized protein</fullName>
    </submittedName>
</protein>
<proteinExistence type="predicted"/>
<evidence type="ECO:0000313" key="2">
    <source>
        <dbReference type="Proteomes" id="UP001622370"/>
    </source>
</evidence>
<dbReference type="RefSeq" id="WP_203969823.1">
    <property type="nucleotide sequence ID" value="NZ_BOPK01000007.1"/>
</dbReference>
<reference evidence="1 2" key="1">
    <citation type="journal article" date="2016" name="Sci. Rep.">
        <title>Whole genome sequencing identifies a novel species of the genus Capnocytophaga isolated from dog and cat bite wounds in humans.</title>
        <authorList>
            <person name="Zangenah S."/>
            <person name="Abbasi N."/>
            <person name="Andersson A.F."/>
            <person name="Bergman P."/>
        </authorList>
    </citation>
    <scope>NUCLEOTIDE SEQUENCE [LARGE SCALE GENOMIC DNA]</scope>
    <source>
        <strain evidence="1 2">W5</strain>
    </source>
</reference>